<reference evidence="2 3" key="1">
    <citation type="submission" date="2018-04" db="EMBL/GenBank/DDBJ databases">
        <title>Genomic Encyclopedia of Type Strains, Phase IV (KMG-IV): sequencing the most valuable type-strain genomes for metagenomic binning, comparative biology and taxonomic classification.</title>
        <authorList>
            <person name="Goeker M."/>
        </authorList>
    </citation>
    <scope>NUCLEOTIDE SEQUENCE [LARGE SCALE GENOMIC DNA]</scope>
    <source>
        <strain evidence="2 3">DSM 104150</strain>
    </source>
</reference>
<feature type="transmembrane region" description="Helical" evidence="1">
    <location>
        <begin position="149"/>
        <end position="167"/>
    </location>
</feature>
<feature type="transmembrane region" description="Helical" evidence="1">
    <location>
        <begin position="179"/>
        <end position="201"/>
    </location>
</feature>
<protein>
    <submittedName>
        <fullName evidence="2">Uncharacterized protein</fullName>
    </submittedName>
</protein>
<keyword evidence="3" id="KW-1185">Reference proteome</keyword>
<dbReference type="RefSeq" id="WP_110266100.1">
    <property type="nucleotide sequence ID" value="NZ_CAWNXA010000009.1"/>
</dbReference>
<name>A0A318E3W0_9GAMM</name>
<keyword evidence="1" id="KW-0812">Transmembrane</keyword>
<evidence type="ECO:0000256" key="1">
    <source>
        <dbReference type="SAM" id="Phobius"/>
    </source>
</evidence>
<comment type="caution">
    <text evidence="2">The sequence shown here is derived from an EMBL/GenBank/DDBJ whole genome shotgun (WGS) entry which is preliminary data.</text>
</comment>
<keyword evidence="1" id="KW-1133">Transmembrane helix</keyword>
<proteinExistence type="predicted"/>
<dbReference type="EMBL" id="QICN01000009">
    <property type="protein sequence ID" value="PXV65714.1"/>
    <property type="molecule type" value="Genomic_DNA"/>
</dbReference>
<organism evidence="2 3">
    <name type="scientific">Sinimarinibacterium flocculans</name>
    <dbReference type="NCBI Taxonomy" id="985250"/>
    <lineage>
        <taxon>Bacteria</taxon>
        <taxon>Pseudomonadati</taxon>
        <taxon>Pseudomonadota</taxon>
        <taxon>Gammaproteobacteria</taxon>
        <taxon>Nevskiales</taxon>
        <taxon>Nevskiaceae</taxon>
        <taxon>Sinimarinibacterium</taxon>
    </lineage>
</organism>
<accession>A0A318E3W0</accession>
<gene>
    <name evidence="2" type="ORF">C8D93_10993</name>
</gene>
<sequence>MRSADAIAPPAWPQALVPWAMVAACAVVAAGLLGLRGAAAWTGLALTCIALGAPLVQGAAAPGSDPRLQTACRMLLSGALGMLIGLSFDHPSGLVPLLSLCRSGSPGWLDGAWSSLAQMPYACVAMIAACQCGEWMHVRRARCRRRDRLAAHVAMLAGMALAHAPAAQLGGGLPGPWPAAVFLIWMVAGMAAGLLLVSWTFREA</sequence>
<dbReference type="PROSITE" id="PS51257">
    <property type="entry name" value="PROKAR_LIPOPROTEIN"/>
    <property type="match status" value="1"/>
</dbReference>
<keyword evidence="1" id="KW-0472">Membrane</keyword>
<dbReference type="Proteomes" id="UP000248330">
    <property type="component" value="Unassembled WGS sequence"/>
</dbReference>
<feature type="transmembrane region" description="Helical" evidence="1">
    <location>
        <begin position="12"/>
        <end position="33"/>
    </location>
</feature>
<evidence type="ECO:0000313" key="2">
    <source>
        <dbReference type="EMBL" id="PXV65714.1"/>
    </source>
</evidence>
<dbReference type="AlphaFoldDB" id="A0A318E3W0"/>
<evidence type="ECO:0000313" key="3">
    <source>
        <dbReference type="Proteomes" id="UP000248330"/>
    </source>
</evidence>